<dbReference type="InterPro" id="IPR024079">
    <property type="entry name" value="MetalloPept_cat_dom_sf"/>
</dbReference>
<dbReference type="SUPFAM" id="SSF55486">
    <property type="entry name" value="Metalloproteases ('zincins'), catalytic domain"/>
    <property type="match status" value="1"/>
</dbReference>
<dbReference type="Proteomes" id="UP000295334">
    <property type="component" value="Unassembled WGS sequence"/>
</dbReference>
<dbReference type="PROSITE" id="PS51257">
    <property type="entry name" value="PROKAR_LIPOPROTEIN"/>
    <property type="match status" value="1"/>
</dbReference>
<accession>A0A4R1B320</accession>
<dbReference type="Gene3D" id="3.40.390.10">
    <property type="entry name" value="Collagenase (Catalytic Domain)"/>
    <property type="match status" value="1"/>
</dbReference>
<name>A0A4R1B320_9BACT</name>
<proteinExistence type="predicted"/>
<reference evidence="1 2" key="1">
    <citation type="submission" date="2019-03" db="EMBL/GenBank/DDBJ databases">
        <authorList>
            <person name="Kim M.K.M."/>
        </authorList>
    </citation>
    <scope>NUCLEOTIDE SEQUENCE [LARGE SCALE GENOMIC DNA]</scope>
    <source>
        <strain evidence="1 2">17J68-12</strain>
    </source>
</reference>
<evidence type="ECO:0008006" key="3">
    <source>
        <dbReference type="Google" id="ProtNLM"/>
    </source>
</evidence>
<dbReference type="Pfam" id="PF13688">
    <property type="entry name" value="Reprolysin_5"/>
    <property type="match status" value="1"/>
</dbReference>
<dbReference type="OrthoDB" id="1121673at2"/>
<comment type="caution">
    <text evidence="1">The sequence shown here is derived from an EMBL/GenBank/DDBJ whole genome shotgun (WGS) entry which is preliminary data.</text>
</comment>
<evidence type="ECO:0000313" key="2">
    <source>
        <dbReference type="Proteomes" id="UP000295334"/>
    </source>
</evidence>
<protein>
    <recommendedName>
        <fullName evidence="3">Peptidase</fullName>
    </recommendedName>
</protein>
<dbReference type="EMBL" id="SJZI01000050">
    <property type="protein sequence ID" value="TCJ12472.1"/>
    <property type="molecule type" value="Genomic_DNA"/>
</dbReference>
<keyword evidence="2" id="KW-1185">Reference proteome</keyword>
<dbReference type="AlphaFoldDB" id="A0A4R1B320"/>
<organism evidence="1 2">
    <name type="scientific">Flaviaesturariibacter flavus</name>
    <dbReference type="NCBI Taxonomy" id="2502780"/>
    <lineage>
        <taxon>Bacteria</taxon>
        <taxon>Pseudomonadati</taxon>
        <taxon>Bacteroidota</taxon>
        <taxon>Chitinophagia</taxon>
        <taxon>Chitinophagales</taxon>
        <taxon>Chitinophagaceae</taxon>
        <taxon>Flaviaestuariibacter</taxon>
    </lineage>
</organism>
<sequence>MKYSFPLLLLVLLLGACKKDSKQSRTNIDERSTGQAAGELLAADPYSALRVEISYMPGYAPDNAAVAQLINFLGDRLNKPLGISAQNQAIGASGRTSLAAADLAAIERGARTLHSDGNTATIHILYTDGNYTDNNVLGVAYGGTSVALFGKKIHDNSGGIGQASRTKLEATVLEHEIGHLLGLVDIGTPMRTAHKDPNGTAHCNNSNCLMYYAAETTDVLGFLISGPVPPLDAACLQDLQGNGGR</sequence>
<dbReference type="GO" id="GO:0008237">
    <property type="term" value="F:metallopeptidase activity"/>
    <property type="evidence" value="ECO:0007669"/>
    <property type="project" value="InterPro"/>
</dbReference>
<dbReference type="RefSeq" id="WP_131450231.1">
    <property type="nucleotide sequence ID" value="NZ_SJZI01000050.1"/>
</dbReference>
<gene>
    <name evidence="1" type="ORF">EPD60_14445</name>
</gene>
<evidence type="ECO:0000313" key="1">
    <source>
        <dbReference type="EMBL" id="TCJ12472.1"/>
    </source>
</evidence>